<dbReference type="Proteomes" id="UP000663873">
    <property type="component" value="Unassembled WGS sequence"/>
</dbReference>
<evidence type="ECO:0000313" key="1">
    <source>
        <dbReference type="EMBL" id="CAF5006579.1"/>
    </source>
</evidence>
<keyword evidence="2" id="KW-1185">Reference proteome</keyword>
<feature type="non-terminal residue" evidence="1">
    <location>
        <position position="49"/>
    </location>
</feature>
<dbReference type="AlphaFoldDB" id="A0A822ADM4"/>
<accession>A0A822ADM4</accession>
<protein>
    <submittedName>
        <fullName evidence="1">Uncharacterized protein</fullName>
    </submittedName>
</protein>
<dbReference type="EMBL" id="CAJOBP010112799">
    <property type="protein sequence ID" value="CAF5006579.1"/>
    <property type="molecule type" value="Genomic_DNA"/>
</dbReference>
<sequence>MGDAAVAVAAAAAAELGKVSTFEIGFFIGVGVGVDVAGPVVTNESDDVD</sequence>
<comment type="caution">
    <text evidence="1">The sequence shown here is derived from an EMBL/GenBank/DDBJ whole genome shotgun (WGS) entry which is preliminary data.</text>
</comment>
<reference evidence="1" key="1">
    <citation type="submission" date="2021-02" db="EMBL/GenBank/DDBJ databases">
        <authorList>
            <person name="Nowell W R."/>
        </authorList>
    </citation>
    <scope>NUCLEOTIDE SEQUENCE</scope>
</reference>
<name>A0A822ADM4_9BILA</name>
<evidence type="ECO:0000313" key="2">
    <source>
        <dbReference type="Proteomes" id="UP000663873"/>
    </source>
</evidence>
<organism evidence="1 2">
    <name type="scientific">Rotaria socialis</name>
    <dbReference type="NCBI Taxonomy" id="392032"/>
    <lineage>
        <taxon>Eukaryota</taxon>
        <taxon>Metazoa</taxon>
        <taxon>Spiralia</taxon>
        <taxon>Gnathifera</taxon>
        <taxon>Rotifera</taxon>
        <taxon>Eurotatoria</taxon>
        <taxon>Bdelloidea</taxon>
        <taxon>Philodinida</taxon>
        <taxon>Philodinidae</taxon>
        <taxon>Rotaria</taxon>
    </lineage>
</organism>
<gene>
    <name evidence="1" type="ORF">UJA718_LOCUS50416</name>
</gene>
<proteinExistence type="predicted"/>